<evidence type="ECO:0000313" key="1">
    <source>
        <dbReference type="EMBL" id="MFL9466479.1"/>
    </source>
</evidence>
<dbReference type="Gene3D" id="1.10.1220.10">
    <property type="entry name" value="Met repressor-like"/>
    <property type="match status" value="1"/>
</dbReference>
<reference evidence="1 2" key="1">
    <citation type="submission" date="2024-07" db="EMBL/GenBank/DDBJ databases">
        <authorList>
            <person name="Tripathy S."/>
        </authorList>
    </citation>
    <scope>NUCLEOTIDE SEQUENCE [LARGE SCALE GENOMIC DNA]</scope>
    <source>
        <strain evidence="1 2">VB-61278_2</strain>
    </source>
</reference>
<sequence>MVLLYEKLVNELVRYLFMARRGGNPDFGTKYRFDNGRSEPLSEQVKAQVHPDIKRQLKDLADQENCTVPDLIREALEQYLASKQTTQAS</sequence>
<dbReference type="EMBL" id="JBFQGM010000025">
    <property type="protein sequence ID" value="MFL9466479.1"/>
    <property type="molecule type" value="Genomic_DNA"/>
</dbReference>
<comment type="caution">
    <text evidence="1">The sequence shown here is derived from an EMBL/GenBank/DDBJ whole genome shotgun (WGS) entry which is preliminary data.</text>
</comment>
<keyword evidence="2" id="KW-1185">Reference proteome</keyword>
<gene>
    <name evidence="1" type="ORF">AB0759_38475</name>
</gene>
<organism evidence="1 2">
    <name type="scientific">Scytonema tolypothrichoides VB-61278_2</name>
    <dbReference type="NCBI Taxonomy" id="3232314"/>
    <lineage>
        <taxon>Bacteria</taxon>
        <taxon>Bacillati</taxon>
        <taxon>Cyanobacteriota</taxon>
        <taxon>Cyanophyceae</taxon>
        <taxon>Nostocales</taxon>
        <taxon>Scytonemataceae</taxon>
        <taxon>Scytonema</taxon>
    </lineage>
</organism>
<dbReference type="RefSeq" id="WP_408019946.1">
    <property type="nucleotide sequence ID" value="NZ_JBFQGM010000025.1"/>
</dbReference>
<evidence type="ECO:0000313" key="2">
    <source>
        <dbReference type="Proteomes" id="UP001628874"/>
    </source>
</evidence>
<dbReference type="Proteomes" id="UP001628874">
    <property type="component" value="Unassembled WGS sequence"/>
</dbReference>
<protein>
    <submittedName>
        <fullName evidence="1">CopG family transcriptional regulator</fullName>
    </submittedName>
</protein>
<dbReference type="SUPFAM" id="SSF47598">
    <property type="entry name" value="Ribbon-helix-helix"/>
    <property type="match status" value="1"/>
</dbReference>
<name>A0ABW8X0B0_9CYAN</name>
<dbReference type="InterPro" id="IPR013321">
    <property type="entry name" value="Arc_rbn_hlx_hlx"/>
</dbReference>
<proteinExistence type="predicted"/>
<accession>A0ABW8X0B0</accession>
<dbReference type="InterPro" id="IPR010985">
    <property type="entry name" value="Ribbon_hlx_hlx"/>
</dbReference>